<organism evidence="1 2">
    <name type="scientific">Sphingomonas morindae</name>
    <dbReference type="NCBI Taxonomy" id="1541170"/>
    <lineage>
        <taxon>Bacteria</taxon>
        <taxon>Pseudomonadati</taxon>
        <taxon>Pseudomonadota</taxon>
        <taxon>Alphaproteobacteria</taxon>
        <taxon>Sphingomonadales</taxon>
        <taxon>Sphingomonadaceae</taxon>
        <taxon>Sphingomonas</taxon>
    </lineage>
</organism>
<dbReference type="EMBL" id="CP084930">
    <property type="protein sequence ID" value="USI72051.1"/>
    <property type="molecule type" value="Genomic_DNA"/>
</dbReference>
<sequence length="153" mass="15818">MTAIAAARSMMIVLLGFLLGLVLAMIALPAVANAQVAGPAEPAPSKTRSVVVYGDDPCPASSGDEIVVCARQPESERYRIPKRFRGQKAAASPAGNSWTNKAVATEGNARAAAGLPNTCSAVGSGGQSGCFMQFMQQQAAIKRQTKDADPDQP</sequence>
<proteinExistence type="predicted"/>
<keyword evidence="2" id="KW-1185">Reference proteome</keyword>
<evidence type="ECO:0008006" key="3">
    <source>
        <dbReference type="Google" id="ProtNLM"/>
    </source>
</evidence>
<name>A0ABY4X582_9SPHN</name>
<dbReference type="RefSeq" id="WP_252165860.1">
    <property type="nucleotide sequence ID" value="NZ_CP084930.1"/>
</dbReference>
<evidence type="ECO:0000313" key="1">
    <source>
        <dbReference type="EMBL" id="USI72051.1"/>
    </source>
</evidence>
<accession>A0ABY4X582</accession>
<reference evidence="1" key="1">
    <citation type="journal article" date="2022" name="Toxins">
        <title>Genomic Analysis of Sphingopyxis sp. USTB-05 for Biodegrading Cyanobacterial Hepatotoxins.</title>
        <authorList>
            <person name="Liu C."/>
            <person name="Xu Q."/>
            <person name="Zhao Z."/>
            <person name="Zhang H."/>
            <person name="Liu X."/>
            <person name="Yin C."/>
            <person name="Liu Y."/>
            <person name="Yan H."/>
        </authorList>
    </citation>
    <scope>NUCLEOTIDE SEQUENCE</scope>
    <source>
        <strain evidence="1">NBD5</strain>
    </source>
</reference>
<gene>
    <name evidence="1" type="ORF">LHA26_12130</name>
</gene>
<evidence type="ECO:0000313" key="2">
    <source>
        <dbReference type="Proteomes" id="UP001056937"/>
    </source>
</evidence>
<protein>
    <recommendedName>
        <fullName evidence="3">DUF4189 domain-containing protein</fullName>
    </recommendedName>
</protein>
<dbReference type="Proteomes" id="UP001056937">
    <property type="component" value="Chromosome 1"/>
</dbReference>